<comment type="caution">
    <text evidence="1">The sequence shown here is derived from an EMBL/GenBank/DDBJ whole genome shotgun (WGS) entry which is preliminary data.</text>
</comment>
<reference evidence="1" key="1">
    <citation type="submission" date="2022-06" db="EMBL/GenBank/DDBJ databases">
        <title>Genome Sequence of Candolleomyces eurysporus.</title>
        <authorList>
            <person name="Buettner E."/>
        </authorList>
    </citation>
    <scope>NUCLEOTIDE SEQUENCE</scope>
    <source>
        <strain evidence="1">VTCC 930004</strain>
    </source>
</reference>
<gene>
    <name evidence="1" type="ORF">H1R20_g12536</name>
</gene>
<evidence type="ECO:0000313" key="1">
    <source>
        <dbReference type="EMBL" id="KAJ2924553.1"/>
    </source>
</evidence>
<name>A0A9W8J2D8_9AGAR</name>
<proteinExistence type="predicted"/>
<protein>
    <submittedName>
        <fullName evidence="1">Uncharacterized protein</fullName>
    </submittedName>
</protein>
<dbReference type="Proteomes" id="UP001140091">
    <property type="component" value="Unassembled WGS sequence"/>
</dbReference>
<keyword evidence="2" id="KW-1185">Reference proteome</keyword>
<sequence>MLSNDAHVGRLARDAVVLAHQAIVSTVACALVGSQCSKTHIVPVPVDRGFNSLARPVDLQLDIYLEVYPEDRPFVVDMDEFMYELPPNSSVSSPFGWTVFMSVHRNPNFNRLVPLYPRADLLPSAVRGSFLIVKSSPSGIAVDVEDHDLPIIKEVIIECLLSRAPRTGS</sequence>
<accession>A0A9W8J2D8</accession>
<dbReference type="OrthoDB" id="3054083at2759"/>
<dbReference type="EMBL" id="JANBPK010001215">
    <property type="protein sequence ID" value="KAJ2924553.1"/>
    <property type="molecule type" value="Genomic_DNA"/>
</dbReference>
<dbReference type="AlphaFoldDB" id="A0A9W8J2D8"/>
<feature type="non-terminal residue" evidence="1">
    <location>
        <position position="1"/>
    </location>
</feature>
<evidence type="ECO:0000313" key="2">
    <source>
        <dbReference type="Proteomes" id="UP001140091"/>
    </source>
</evidence>
<organism evidence="1 2">
    <name type="scientific">Candolleomyces eurysporus</name>
    <dbReference type="NCBI Taxonomy" id="2828524"/>
    <lineage>
        <taxon>Eukaryota</taxon>
        <taxon>Fungi</taxon>
        <taxon>Dikarya</taxon>
        <taxon>Basidiomycota</taxon>
        <taxon>Agaricomycotina</taxon>
        <taxon>Agaricomycetes</taxon>
        <taxon>Agaricomycetidae</taxon>
        <taxon>Agaricales</taxon>
        <taxon>Agaricineae</taxon>
        <taxon>Psathyrellaceae</taxon>
        <taxon>Candolleomyces</taxon>
    </lineage>
</organism>